<dbReference type="GO" id="GO:0005576">
    <property type="term" value="C:extracellular region"/>
    <property type="evidence" value="ECO:0007669"/>
    <property type="project" value="UniProtKB-SubCell"/>
</dbReference>
<evidence type="ECO:0000256" key="2">
    <source>
        <dbReference type="ARBA" id="ARBA00022525"/>
    </source>
</evidence>
<dbReference type="Gene3D" id="2.30.220.10">
    <property type="entry name" value="f41 fragment of flagellin, C-terminal domain"/>
    <property type="match status" value="1"/>
</dbReference>
<protein>
    <recommendedName>
        <fullName evidence="4">Flagellin</fullName>
    </recommendedName>
</protein>
<evidence type="ECO:0000313" key="8">
    <source>
        <dbReference type="Proteomes" id="UP000515733"/>
    </source>
</evidence>
<name>A0A6S6XWY3_9PROT</name>
<dbReference type="PANTHER" id="PTHR42792">
    <property type="entry name" value="FLAGELLIN"/>
    <property type="match status" value="1"/>
</dbReference>
<dbReference type="Gene3D" id="6.10.280.190">
    <property type="match status" value="1"/>
</dbReference>
<reference evidence="7 8" key="1">
    <citation type="submission" date="2020-03" db="EMBL/GenBank/DDBJ databases">
        <authorList>
            <consortium name="Genoscope - CEA"/>
            <person name="William W."/>
        </authorList>
    </citation>
    <scope>NUCLEOTIDE SEQUENCE [LARGE SCALE GENOMIC DNA]</scope>
    <source>
        <strain evidence="8">DSM 16959</strain>
    </source>
</reference>
<keyword evidence="7" id="KW-0282">Flagellum</keyword>
<comment type="function">
    <text evidence="4">Flagellin is the subunit protein which polymerizes to form the filaments of bacterial flagella.</text>
</comment>
<dbReference type="InterPro" id="IPR001492">
    <property type="entry name" value="Flagellin"/>
</dbReference>
<dbReference type="Gene3D" id="1.20.1330.10">
    <property type="entry name" value="f41 fragment of flagellin, N-terminal domain"/>
    <property type="match status" value="2"/>
</dbReference>
<comment type="similarity">
    <text evidence="1 4">Belongs to the bacterial flagellin family.</text>
</comment>
<dbReference type="Pfam" id="PF00669">
    <property type="entry name" value="Flagellin_N"/>
    <property type="match status" value="1"/>
</dbReference>
<comment type="subcellular location">
    <subcellularLocation>
        <location evidence="4">Secreted</location>
    </subcellularLocation>
    <subcellularLocation>
        <location evidence="4">Bacterial flagellum</location>
    </subcellularLocation>
</comment>
<evidence type="ECO:0000313" key="7">
    <source>
        <dbReference type="EMBL" id="CAB1370504.1"/>
    </source>
</evidence>
<keyword evidence="7" id="KW-0966">Cell projection</keyword>
<evidence type="ECO:0000256" key="3">
    <source>
        <dbReference type="ARBA" id="ARBA00023143"/>
    </source>
</evidence>
<dbReference type="InterPro" id="IPR001029">
    <property type="entry name" value="Flagellin_N"/>
</dbReference>
<dbReference type="GO" id="GO:0009288">
    <property type="term" value="C:bacterial-type flagellum"/>
    <property type="evidence" value="ECO:0007669"/>
    <property type="project" value="UniProtKB-SubCell"/>
</dbReference>
<dbReference type="Pfam" id="PF00700">
    <property type="entry name" value="Flagellin_C"/>
    <property type="match status" value="1"/>
</dbReference>
<evidence type="ECO:0000256" key="4">
    <source>
        <dbReference type="RuleBase" id="RU362073"/>
    </source>
</evidence>
<dbReference type="RefSeq" id="WP_183148274.1">
    <property type="nucleotide sequence ID" value="NZ_LR778301.1"/>
</dbReference>
<dbReference type="GO" id="GO:0005198">
    <property type="term" value="F:structural molecule activity"/>
    <property type="evidence" value="ECO:0007669"/>
    <property type="project" value="UniProtKB-UniRule"/>
</dbReference>
<dbReference type="EMBL" id="LR778301">
    <property type="protein sequence ID" value="CAB1370504.1"/>
    <property type="molecule type" value="Genomic_DNA"/>
</dbReference>
<dbReference type="AlphaFoldDB" id="A0A6S6XWY3"/>
<dbReference type="InterPro" id="IPR010810">
    <property type="entry name" value="Flagellin_hook_IN_motif"/>
</dbReference>
<dbReference type="PANTHER" id="PTHR42792:SF2">
    <property type="entry name" value="FLAGELLIN"/>
    <property type="match status" value="1"/>
</dbReference>
<feature type="domain" description="Flagellin N-terminal" evidence="5">
    <location>
        <begin position="5"/>
        <end position="141"/>
    </location>
</feature>
<evidence type="ECO:0000259" key="6">
    <source>
        <dbReference type="Pfam" id="PF00700"/>
    </source>
</evidence>
<accession>A0A6S6XWY3</accession>
<dbReference type="Gene3D" id="6.10.10.10">
    <property type="entry name" value="Flagellar export chaperone, C-terminal domain"/>
    <property type="match status" value="1"/>
</dbReference>
<dbReference type="Proteomes" id="UP000515733">
    <property type="component" value="Chromosome"/>
</dbReference>
<keyword evidence="2 4" id="KW-0964">Secreted</keyword>
<dbReference type="SUPFAM" id="SSF64518">
    <property type="entry name" value="Phase 1 flagellin"/>
    <property type="match status" value="2"/>
</dbReference>
<dbReference type="InterPro" id="IPR042187">
    <property type="entry name" value="Flagellin_C_sub2"/>
</dbReference>
<dbReference type="Gene3D" id="2.170.280.10">
    <property type="entry name" value="f41 fragment of flagellin, middle domain"/>
    <property type="match status" value="1"/>
</dbReference>
<keyword evidence="8" id="KW-1185">Reference proteome</keyword>
<dbReference type="KEGG" id="doe:DENOEST_3350"/>
<dbReference type="PRINTS" id="PR00207">
    <property type="entry name" value="FLAGELLIN"/>
</dbReference>
<feature type="domain" description="Flagellin C-terminal" evidence="6">
    <location>
        <begin position="849"/>
        <end position="934"/>
    </location>
</feature>
<evidence type="ECO:0000256" key="1">
    <source>
        <dbReference type="ARBA" id="ARBA00005709"/>
    </source>
</evidence>
<dbReference type="Gene3D" id="3.30.70.2120">
    <property type="match status" value="1"/>
</dbReference>
<organism evidence="7 8">
    <name type="scientific">Denitratisoma oestradiolicum</name>
    <dbReference type="NCBI Taxonomy" id="311182"/>
    <lineage>
        <taxon>Bacteria</taxon>
        <taxon>Pseudomonadati</taxon>
        <taxon>Pseudomonadota</taxon>
        <taxon>Betaproteobacteria</taxon>
        <taxon>Nitrosomonadales</taxon>
        <taxon>Sterolibacteriaceae</taxon>
        <taxon>Denitratisoma</taxon>
    </lineage>
</organism>
<dbReference type="Pfam" id="PF07196">
    <property type="entry name" value="Flagellin_IN"/>
    <property type="match status" value="1"/>
</dbReference>
<sequence>MPQIINTNISSLNSQRNLNASQGALATSLQRLSSGLRINSAKDDAAGLAISDRMSSQVRGLNQAVRNANDGISLAQIAEGALGETNNILQRVRELSVQSANATNSASDRLALQSEVNQLISELDRIATTTSFNGLKLLDGNFIAQNFQVGAEANQTISVSVSGADSQSLGINKYNTDNTVNGITNATGNAVVSTLNVVATGSDATAANANITAQNFYVTDPDGNQSAPTSITGTATSGTIATALDGMAGVTATVSGSNAVTLGGLTSLATTAANGDRISFTLRGVDSAGASTTDSINFVRDTTTYANLRDQLAAVINAGATNTGFTATANATANTVTINSVGATAKDIGVENFAVYDNVTSTFGATFVTQAGSVTNSNFGFNLNFKELNSTTNTAIFGANVVTGSGSAISDDAAFQIALAADLNTRALASTNFSRSGSFDTTTGTGTMTISFTNTTTSNVFSATISRTGNGSDAGFVIATSGGANLAINGFTNSGGGSTTSDSMTVTFGTDTAGSNGAGATANSVNNNGTNTNQLNAVASANNTSTITFGGSTLTEGTTTDSARQLASIDVVVEPGYTITADNATTGQKLLNIATALTAATTATRGLADATGGNNVTGQDLTINGSVSETVTVQDDASAKEIAALINAVSDKTGVQATARTRATLTDLSADGVVSMNLNGSSISANVTTTDLTELANAINSKTGATGIIALLDITKTIVTLEHASGEDISILDFNSSAAVSSNTAPETVTLAVQGYKADTSDPTGYVSSGNPAILEAGGITSVAGSRDSTVIGGNVEFKASGGYFSLSSSLGESEGGLFAGEADQLRASEKLKLNEVDISTVVGANRAIDIADGALARINSIRADLGAVQNRFGTTIANLSTSAENLTSARSRIQDADFAAETAALTRAQILQQAGVAMLAQANALPQQVLQLLQG</sequence>
<proteinExistence type="inferred from homology"/>
<evidence type="ECO:0000259" key="5">
    <source>
        <dbReference type="Pfam" id="PF00669"/>
    </source>
</evidence>
<dbReference type="InterPro" id="IPR046358">
    <property type="entry name" value="Flagellin_C"/>
</dbReference>
<keyword evidence="7" id="KW-0969">Cilium</keyword>
<gene>
    <name evidence="7" type="ORF">DENOEST_3350</name>
</gene>
<keyword evidence="3 4" id="KW-0975">Bacterial flagellum</keyword>